<name>A0AAV1FJ72_XYRNO</name>
<proteinExistence type="predicted"/>
<protein>
    <submittedName>
        <fullName evidence="1">Uncharacterized protein</fullName>
    </submittedName>
</protein>
<accession>A0AAV1FJ72</accession>
<organism evidence="1 2">
    <name type="scientific">Xyrichtys novacula</name>
    <name type="common">Pearly razorfish</name>
    <name type="synonym">Hemipteronotus novacula</name>
    <dbReference type="NCBI Taxonomy" id="13765"/>
    <lineage>
        <taxon>Eukaryota</taxon>
        <taxon>Metazoa</taxon>
        <taxon>Chordata</taxon>
        <taxon>Craniata</taxon>
        <taxon>Vertebrata</taxon>
        <taxon>Euteleostomi</taxon>
        <taxon>Actinopterygii</taxon>
        <taxon>Neopterygii</taxon>
        <taxon>Teleostei</taxon>
        <taxon>Neoteleostei</taxon>
        <taxon>Acanthomorphata</taxon>
        <taxon>Eupercaria</taxon>
        <taxon>Labriformes</taxon>
        <taxon>Labridae</taxon>
        <taxon>Xyrichtys</taxon>
    </lineage>
</organism>
<gene>
    <name evidence="1" type="ORF">XNOV1_A024808</name>
</gene>
<evidence type="ECO:0000313" key="1">
    <source>
        <dbReference type="EMBL" id="CAJ1061476.1"/>
    </source>
</evidence>
<dbReference type="EMBL" id="OY660871">
    <property type="protein sequence ID" value="CAJ1061476.1"/>
    <property type="molecule type" value="Genomic_DNA"/>
</dbReference>
<dbReference type="Proteomes" id="UP001178508">
    <property type="component" value="Chromosome 8"/>
</dbReference>
<keyword evidence="2" id="KW-1185">Reference proteome</keyword>
<evidence type="ECO:0000313" key="2">
    <source>
        <dbReference type="Proteomes" id="UP001178508"/>
    </source>
</evidence>
<reference evidence="1" key="1">
    <citation type="submission" date="2023-08" db="EMBL/GenBank/DDBJ databases">
        <authorList>
            <person name="Alioto T."/>
            <person name="Alioto T."/>
            <person name="Gomez Garrido J."/>
        </authorList>
    </citation>
    <scope>NUCLEOTIDE SEQUENCE</scope>
</reference>
<dbReference type="AlphaFoldDB" id="A0AAV1FJ72"/>
<sequence length="101" mass="11436">MTSEALTGPPLLSGVVGLSMLKNPCLFTVRAEDKVHFHTVDQIQTPESHSCNICPQLLTKTERIFSGKYRKLFLKYFSSIRARQVVESEESVCNNSQQQFD</sequence>